<name>A0A8S4QRB0_9NEOP</name>
<keyword evidence="2" id="KW-1185">Reference proteome</keyword>
<dbReference type="EMBL" id="CAKXAJ010010113">
    <property type="protein sequence ID" value="CAH2211398.1"/>
    <property type="molecule type" value="Genomic_DNA"/>
</dbReference>
<organism evidence="1 2">
    <name type="scientific">Pararge aegeria aegeria</name>
    <dbReference type="NCBI Taxonomy" id="348720"/>
    <lineage>
        <taxon>Eukaryota</taxon>
        <taxon>Metazoa</taxon>
        <taxon>Ecdysozoa</taxon>
        <taxon>Arthropoda</taxon>
        <taxon>Hexapoda</taxon>
        <taxon>Insecta</taxon>
        <taxon>Pterygota</taxon>
        <taxon>Neoptera</taxon>
        <taxon>Endopterygota</taxon>
        <taxon>Lepidoptera</taxon>
        <taxon>Glossata</taxon>
        <taxon>Ditrysia</taxon>
        <taxon>Papilionoidea</taxon>
        <taxon>Nymphalidae</taxon>
        <taxon>Satyrinae</taxon>
        <taxon>Satyrini</taxon>
        <taxon>Parargina</taxon>
        <taxon>Pararge</taxon>
    </lineage>
</organism>
<proteinExistence type="predicted"/>
<dbReference type="AlphaFoldDB" id="A0A8S4QRB0"/>
<evidence type="ECO:0000313" key="2">
    <source>
        <dbReference type="Proteomes" id="UP000838756"/>
    </source>
</evidence>
<gene>
    <name evidence="1" type="primary">jg26242</name>
    <name evidence="1" type="ORF">PAEG_LOCUS3215</name>
</gene>
<sequence length="125" mass="13993">MLSLFVCRTVLAKQVILSEPEVKINNPGAIGDFCAYINSYVAASDKTTNWLYNTQLNRSENRWTLGYQSAGTTTGQWTASVNAAMVDASRLQPLESRLFSSRRQSLEVMMTMTNTYCSRYKAASE</sequence>
<evidence type="ECO:0000313" key="1">
    <source>
        <dbReference type="EMBL" id="CAH2211398.1"/>
    </source>
</evidence>
<reference evidence="1" key="1">
    <citation type="submission" date="2022-03" db="EMBL/GenBank/DDBJ databases">
        <authorList>
            <person name="Lindestad O."/>
        </authorList>
    </citation>
    <scope>NUCLEOTIDE SEQUENCE</scope>
</reference>
<dbReference type="Proteomes" id="UP000838756">
    <property type="component" value="Unassembled WGS sequence"/>
</dbReference>
<protein>
    <submittedName>
        <fullName evidence="1">Jg26242 protein</fullName>
    </submittedName>
</protein>
<comment type="caution">
    <text evidence="1">The sequence shown here is derived from an EMBL/GenBank/DDBJ whole genome shotgun (WGS) entry which is preliminary data.</text>
</comment>
<accession>A0A8S4QRB0</accession>